<accession>A0AAV9XHG8</accession>
<keyword evidence="2" id="KW-0732">Signal</keyword>
<protein>
    <submittedName>
        <fullName evidence="3">Uncharacterized protein</fullName>
    </submittedName>
</protein>
<feature type="region of interest" description="Disordered" evidence="1">
    <location>
        <begin position="354"/>
        <end position="373"/>
    </location>
</feature>
<comment type="caution">
    <text evidence="3">The sequence shown here is derived from an EMBL/GenBank/DDBJ whole genome shotgun (WGS) entry which is preliminary data.</text>
</comment>
<gene>
    <name evidence="3" type="ORF">TWF694_007208</name>
</gene>
<organism evidence="3 4">
    <name type="scientific">Orbilia ellipsospora</name>
    <dbReference type="NCBI Taxonomy" id="2528407"/>
    <lineage>
        <taxon>Eukaryota</taxon>
        <taxon>Fungi</taxon>
        <taxon>Dikarya</taxon>
        <taxon>Ascomycota</taxon>
        <taxon>Pezizomycotina</taxon>
        <taxon>Orbiliomycetes</taxon>
        <taxon>Orbiliales</taxon>
        <taxon>Orbiliaceae</taxon>
        <taxon>Orbilia</taxon>
    </lineage>
</organism>
<reference evidence="3 4" key="1">
    <citation type="submission" date="2019-10" db="EMBL/GenBank/DDBJ databases">
        <authorList>
            <person name="Palmer J.M."/>
        </authorList>
    </citation>
    <scope>NUCLEOTIDE SEQUENCE [LARGE SCALE GENOMIC DNA]</scope>
    <source>
        <strain evidence="3 4">TWF694</strain>
    </source>
</reference>
<evidence type="ECO:0000313" key="4">
    <source>
        <dbReference type="Proteomes" id="UP001365542"/>
    </source>
</evidence>
<dbReference type="EMBL" id="JAVHJO010000003">
    <property type="protein sequence ID" value="KAK6541396.1"/>
    <property type="molecule type" value="Genomic_DNA"/>
</dbReference>
<evidence type="ECO:0000256" key="1">
    <source>
        <dbReference type="SAM" id="MobiDB-lite"/>
    </source>
</evidence>
<feature type="chain" id="PRO_5043934135" evidence="2">
    <location>
        <begin position="24"/>
        <end position="464"/>
    </location>
</feature>
<evidence type="ECO:0000256" key="2">
    <source>
        <dbReference type="SAM" id="SignalP"/>
    </source>
</evidence>
<keyword evidence="4" id="KW-1185">Reference proteome</keyword>
<name>A0AAV9XHG8_9PEZI</name>
<evidence type="ECO:0000313" key="3">
    <source>
        <dbReference type="EMBL" id="KAK6541396.1"/>
    </source>
</evidence>
<sequence length="464" mass="51790">MKAIPKLSMLVMAILSTNINARALVDHDSIETHPTTTATKYTSQHISEHTTKLTRYITEHTTKHITKHTAEHTTEHTPAHTTHKSAKPELTAVANAQDDGAWSTDMPISTTDIMSTMTTMMTTNIGSNDQIPPSGYPPFPTESVRPPRYMQNFTQNFGPLDKIQARCINNQQKNIGATFDDVVELLSSKFTQSYTIDQYGCHQVMCLGSYSILQLCNLKPKTASIYFSNDNLKTMVRYLRDMWRPQWKEDQVTEQLNFETKVVTGCGRNNGMLINLGESMHGGGMQNHGHGHGMHEDNTHAYDTMSATITSAYFEPVPSAGPKHKREKEYGKHNMTYTEEHNKHKMTSTGEYNHNKTKGHHEGGHGGDEEGHDGGNVYEFFEIEPDMYGLGFVNDTLTGMILNTIDGSMGGWALAIDSTKNGGKCDKVDNWEGEQCSGVHSSGMDCTWDYTSMGDMGDEMDDMY</sequence>
<feature type="compositionally biased region" description="Basic and acidic residues" evidence="1">
    <location>
        <begin position="68"/>
        <end position="78"/>
    </location>
</feature>
<feature type="compositionally biased region" description="Basic and acidic residues" evidence="1">
    <location>
        <begin position="360"/>
        <end position="373"/>
    </location>
</feature>
<feature type="signal peptide" evidence="2">
    <location>
        <begin position="1"/>
        <end position="23"/>
    </location>
</feature>
<dbReference type="AlphaFoldDB" id="A0AAV9XHG8"/>
<proteinExistence type="predicted"/>
<dbReference type="Proteomes" id="UP001365542">
    <property type="component" value="Unassembled WGS sequence"/>
</dbReference>
<feature type="region of interest" description="Disordered" evidence="1">
    <location>
        <begin position="68"/>
        <end position="88"/>
    </location>
</feature>